<reference evidence="5" key="1">
    <citation type="submission" date="2018-09" db="EMBL/GenBank/DDBJ databases">
        <title>Complete Genome Sequencing of Sulfolobus sp. JCM 16834.</title>
        <authorList>
            <person name="Kato S."/>
            <person name="Itoh T."/>
            <person name="Ohkuma M."/>
        </authorList>
    </citation>
    <scope>NUCLEOTIDE SEQUENCE [LARGE SCALE GENOMIC DNA]</scope>
    <source>
        <strain evidence="5">IC-007</strain>
    </source>
</reference>
<dbReference type="GeneID" id="41718983"/>
<dbReference type="GO" id="GO:0008840">
    <property type="term" value="F:4-hydroxy-tetrahydrodipicolinate synthase activity"/>
    <property type="evidence" value="ECO:0007669"/>
    <property type="project" value="TreeGrafter"/>
</dbReference>
<keyword evidence="1" id="KW-0456">Lyase</keyword>
<sequence length="287" mass="31859">MNIITALVTPFNLKEELDVNALDQVISFQRKNGISSYWVLGTTGEFNMLNEDEKLTVVKSVLERSKDKENVIVGVSSDSVSNAIRLTRKMIDLGVGSVFSLPPTYHITGLKGLMTYFESLRKTGNKVYFYYNPSSTRLNIPIDYIRKLIEEGLIDGMKVSTSDLEELSSFVSLKDQLKFELFSGSDVTVLQAIVDKVEGIVTAVGNFAPELLVEIAKKSEAGINSEVIDLANKIRMLAQVTSLPDYPTGVKIAMKYRGLYVGNCRSPLQEDSNAQASIYFTLKDLEL</sequence>
<dbReference type="Proteomes" id="UP000325030">
    <property type="component" value="Chromosome"/>
</dbReference>
<evidence type="ECO:0000256" key="1">
    <source>
        <dbReference type="ARBA" id="ARBA00023239"/>
    </source>
</evidence>
<gene>
    <name evidence="4" type="ORF">IC007_2713</name>
</gene>
<dbReference type="RefSeq" id="WP_149565084.1">
    <property type="nucleotide sequence ID" value="NZ_AP018930.1"/>
</dbReference>
<feature type="active site" description="Schiff-base intermediate with substrate" evidence="2">
    <location>
        <position position="158"/>
    </location>
</feature>
<evidence type="ECO:0000313" key="5">
    <source>
        <dbReference type="Proteomes" id="UP000325030"/>
    </source>
</evidence>
<dbReference type="InterPro" id="IPR013785">
    <property type="entry name" value="Aldolase_TIM"/>
</dbReference>
<dbReference type="PIRSF" id="PIRSF001365">
    <property type="entry name" value="DHDPS"/>
    <property type="match status" value="1"/>
</dbReference>
<dbReference type="PANTHER" id="PTHR12128">
    <property type="entry name" value="DIHYDRODIPICOLINATE SYNTHASE"/>
    <property type="match status" value="1"/>
</dbReference>
<proteinExistence type="predicted"/>
<name>A0A510E7B7_9CREN</name>
<evidence type="ECO:0000256" key="2">
    <source>
        <dbReference type="PIRSR" id="PIRSR001365-1"/>
    </source>
</evidence>
<dbReference type="PANTHER" id="PTHR12128:SF66">
    <property type="entry name" value="4-HYDROXY-2-OXOGLUTARATE ALDOLASE, MITOCHONDRIAL"/>
    <property type="match status" value="1"/>
</dbReference>
<dbReference type="InterPro" id="IPR002220">
    <property type="entry name" value="DapA-like"/>
</dbReference>
<feature type="binding site" evidence="3">
    <location>
        <position position="43"/>
    </location>
    <ligand>
        <name>pyruvate</name>
        <dbReference type="ChEBI" id="CHEBI:15361"/>
    </ligand>
</feature>
<feature type="active site" description="Proton donor/acceptor" evidence="2">
    <location>
        <position position="130"/>
    </location>
</feature>
<dbReference type="EMBL" id="AP018930">
    <property type="protein sequence ID" value="BBG28158.1"/>
    <property type="molecule type" value="Genomic_DNA"/>
</dbReference>
<protein>
    <submittedName>
        <fullName evidence="4">4-hydroxy-tetrahydrodipicolinate synthase</fullName>
    </submittedName>
</protein>
<dbReference type="PRINTS" id="PR00146">
    <property type="entry name" value="DHPICSNTHASE"/>
</dbReference>
<organism evidence="4 5">
    <name type="scientific">Sulfuracidifex tepidarius</name>
    <dbReference type="NCBI Taxonomy" id="1294262"/>
    <lineage>
        <taxon>Archaea</taxon>
        <taxon>Thermoproteota</taxon>
        <taxon>Thermoprotei</taxon>
        <taxon>Sulfolobales</taxon>
        <taxon>Sulfolobaceae</taxon>
        <taxon>Sulfuracidifex</taxon>
    </lineage>
</organism>
<accession>A0A510E7B7</accession>
<evidence type="ECO:0000313" key="4">
    <source>
        <dbReference type="EMBL" id="BBG28158.1"/>
    </source>
</evidence>
<dbReference type="CDD" id="cd00408">
    <property type="entry name" value="DHDPS-like"/>
    <property type="match status" value="1"/>
</dbReference>
<dbReference type="SMART" id="SM01130">
    <property type="entry name" value="DHDPS"/>
    <property type="match status" value="1"/>
</dbReference>
<dbReference type="SUPFAM" id="SSF51569">
    <property type="entry name" value="Aldolase"/>
    <property type="match status" value="1"/>
</dbReference>
<feature type="binding site" evidence="3">
    <location>
        <position position="201"/>
    </location>
    <ligand>
        <name>pyruvate</name>
        <dbReference type="ChEBI" id="CHEBI:15361"/>
    </ligand>
</feature>
<dbReference type="AlphaFoldDB" id="A0A510E7B7"/>
<evidence type="ECO:0000256" key="3">
    <source>
        <dbReference type="PIRSR" id="PIRSR001365-2"/>
    </source>
</evidence>
<dbReference type="Pfam" id="PF00701">
    <property type="entry name" value="DHDPS"/>
    <property type="match status" value="1"/>
</dbReference>
<dbReference type="Gene3D" id="3.20.20.70">
    <property type="entry name" value="Aldolase class I"/>
    <property type="match status" value="1"/>
</dbReference>
<dbReference type="GO" id="GO:0008675">
    <property type="term" value="F:2-dehydro-3-deoxy-phosphogluconate aldolase activity"/>
    <property type="evidence" value="ECO:0007669"/>
    <property type="project" value="UniProtKB-ARBA"/>
</dbReference>